<comment type="caution">
    <text evidence="1">The sequence shown here is derived from an EMBL/GenBank/DDBJ whole genome shotgun (WGS) entry which is preliminary data.</text>
</comment>
<dbReference type="AlphaFoldDB" id="A0A9X4AK60"/>
<reference evidence="1" key="1">
    <citation type="submission" date="2022-06" db="EMBL/GenBank/DDBJ databases">
        <title>Aquibacillus sp. a new bacterium isolated from soil saline samples.</title>
        <authorList>
            <person name="Galisteo C."/>
            <person name="De La Haba R."/>
            <person name="Sanchez-Porro C."/>
            <person name="Ventosa A."/>
        </authorList>
    </citation>
    <scope>NUCLEOTIDE SEQUENCE</scope>
    <source>
        <strain evidence="1">JCM 12387</strain>
    </source>
</reference>
<organism evidence="1 2">
    <name type="scientific">Aquibacillus koreensis</name>
    <dbReference type="NCBI Taxonomy" id="279446"/>
    <lineage>
        <taxon>Bacteria</taxon>
        <taxon>Bacillati</taxon>
        <taxon>Bacillota</taxon>
        <taxon>Bacilli</taxon>
        <taxon>Bacillales</taxon>
        <taxon>Bacillaceae</taxon>
        <taxon>Aquibacillus</taxon>
    </lineage>
</organism>
<sequence length="249" mass="30011">MKQIYAFERVEEYEKYQNIIQQFTDRLKEYQEVLKTEYDLTELPKGILWTTEELATTIFTDIPIPAYTNKDLIYMSPNLESWRKLLVRQLDGKDLPNIQRFYENYSTDHLFIILAHELTHHSNLFLDEFEDGREDSIWFEEGMCFYLPRKILLNEKDFNEITNIETKLVDVFKDEYGKHSLEDFGASSYHGKLSSIMFDYWRSFLAIKFLVEERADSNVQQVFKEYHKWHNEGRKQPLTEYFGIQNMLD</sequence>
<protein>
    <submittedName>
        <fullName evidence="1">Uncharacterized protein</fullName>
    </submittedName>
</protein>
<dbReference type="EMBL" id="JAMQJZ010000009">
    <property type="protein sequence ID" value="MDC3421120.1"/>
    <property type="molecule type" value="Genomic_DNA"/>
</dbReference>
<evidence type="ECO:0000313" key="2">
    <source>
        <dbReference type="Proteomes" id="UP001145072"/>
    </source>
</evidence>
<proteinExistence type="predicted"/>
<dbReference type="Proteomes" id="UP001145072">
    <property type="component" value="Unassembled WGS sequence"/>
</dbReference>
<dbReference type="RefSeq" id="WP_259871818.1">
    <property type="nucleotide sequence ID" value="NZ_JAMQJZ010000009.1"/>
</dbReference>
<name>A0A9X4AK60_9BACI</name>
<evidence type="ECO:0000313" key="1">
    <source>
        <dbReference type="EMBL" id="MDC3421120.1"/>
    </source>
</evidence>
<keyword evidence="2" id="KW-1185">Reference proteome</keyword>
<gene>
    <name evidence="1" type="ORF">NC661_12145</name>
</gene>
<accession>A0A9X4AK60</accession>